<dbReference type="InterPro" id="IPR018490">
    <property type="entry name" value="cNMP-bd_dom_sf"/>
</dbReference>
<proteinExistence type="predicted"/>
<dbReference type="PRINTS" id="PR00034">
    <property type="entry name" value="HTHCRP"/>
</dbReference>
<evidence type="ECO:0000313" key="6">
    <source>
        <dbReference type="Proteomes" id="UP000278823"/>
    </source>
</evidence>
<feature type="domain" description="HTH crp-type" evidence="4">
    <location>
        <begin position="161"/>
        <end position="233"/>
    </location>
</feature>
<dbReference type="GO" id="GO:0003677">
    <property type="term" value="F:DNA binding"/>
    <property type="evidence" value="ECO:0007669"/>
    <property type="project" value="UniProtKB-KW"/>
</dbReference>
<accession>A0A3S0SP83</accession>
<dbReference type="GO" id="GO:0006355">
    <property type="term" value="P:regulation of DNA-templated transcription"/>
    <property type="evidence" value="ECO:0007669"/>
    <property type="project" value="InterPro"/>
</dbReference>
<keyword evidence="3" id="KW-0804">Transcription</keyword>
<dbReference type="Gene3D" id="2.60.120.10">
    <property type="entry name" value="Jelly Rolls"/>
    <property type="match status" value="1"/>
</dbReference>
<dbReference type="AlphaFoldDB" id="A0A3S0SP83"/>
<sequence length="240" mass="26606">MDYHSGGTAMERMNLGKLSSAVDAAAGHSPVYETVVNFTRELGTTVTLARWERADCCDSMVESGGIGWVLSGTVRKSVILESGQRRIVDLMMRGDFFSLQGDDPRAFSFEVSTDEAVTARIAHRDLISMPILQPELYRFVHERTCETISRLENHILVQGRTRSAQKIASYLSLLCARLSEEQGAAVELPMSRYDIADHVGLAVETVSRAITDLRRRGLIELETPRSMAICQAQKLLADLT</sequence>
<keyword evidence="2" id="KW-0238">DNA-binding</keyword>
<dbReference type="PROSITE" id="PS51063">
    <property type="entry name" value="HTH_CRP_2"/>
    <property type="match status" value="1"/>
</dbReference>
<dbReference type="SUPFAM" id="SSF46785">
    <property type="entry name" value="Winged helix' DNA-binding domain"/>
    <property type="match status" value="1"/>
</dbReference>
<evidence type="ECO:0000259" key="4">
    <source>
        <dbReference type="PROSITE" id="PS51063"/>
    </source>
</evidence>
<dbReference type="Proteomes" id="UP000278823">
    <property type="component" value="Unassembled WGS sequence"/>
</dbReference>
<keyword evidence="1" id="KW-0805">Transcription regulation</keyword>
<dbReference type="InterPro" id="IPR036390">
    <property type="entry name" value="WH_DNA-bd_sf"/>
</dbReference>
<dbReference type="InterPro" id="IPR014710">
    <property type="entry name" value="RmlC-like_jellyroll"/>
</dbReference>
<dbReference type="EMBL" id="RJTH01000006">
    <property type="protein sequence ID" value="RUM23877.1"/>
    <property type="molecule type" value="Genomic_DNA"/>
</dbReference>
<dbReference type="SMART" id="SM00419">
    <property type="entry name" value="HTH_CRP"/>
    <property type="match status" value="1"/>
</dbReference>
<dbReference type="SUPFAM" id="SSF51206">
    <property type="entry name" value="cAMP-binding domain-like"/>
    <property type="match status" value="1"/>
</dbReference>
<dbReference type="InterPro" id="IPR036388">
    <property type="entry name" value="WH-like_DNA-bd_sf"/>
</dbReference>
<evidence type="ECO:0000313" key="5">
    <source>
        <dbReference type="EMBL" id="RUM23877.1"/>
    </source>
</evidence>
<evidence type="ECO:0000256" key="1">
    <source>
        <dbReference type="ARBA" id="ARBA00023015"/>
    </source>
</evidence>
<dbReference type="OrthoDB" id="7584044at2"/>
<organism evidence="5 6">
    <name type="scientific">Rhizobium vallis</name>
    <dbReference type="NCBI Taxonomy" id="634290"/>
    <lineage>
        <taxon>Bacteria</taxon>
        <taxon>Pseudomonadati</taxon>
        <taxon>Pseudomonadota</taxon>
        <taxon>Alphaproteobacteria</taxon>
        <taxon>Hyphomicrobiales</taxon>
        <taxon>Rhizobiaceae</taxon>
        <taxon>Rhizobium/Agrobacterium group</taxon>
        <taxon>Rhizobium</taxon>
    </lineage>
</organism>
<reference evidence="6" key="1">
    <citation type="submission" date="2018-11" db="EMBL/GenBank/DDBJ databases">
        <title>Rhizobium chutanense sp. nov., isolated from root nodules of Phaseolus vulgaris in China.</title>
        <authorList>
            <person name="Huo Y."/>
        </authorList>
    </citation>
    <scope>NUCLEOTIDE SEQUENCE [LARGE SCALE GENOMIC DNA]</scope>
    <source>
        <strain evidence="6">CCBAU 65647</strain>
    </source>
</reference>
<evidence type="ECO:0000256" key="3">
    <source>
        <dbReference type="ARBA" id="ARBA00023163"/>
    </source>
</evidence>
<dbReference type="Pfam" id="PF13545">
    <property type="entry name" value="HTH_Crp_2"/>
    <property type="match status" value="1"/>
</dbReference>
<gene>
    <name evidence="5" type="ORF">EFQ99_17965</name>
</gene>
<evidence type="ECO:0000256" key="2">
    <source>
        <dbReference type="ARBA" id="ARBA00023125"/>
    </source>
</evidence>
<protein>
    <submittedName>
        <fullName evidence="5">Crp/Fnr family transcriptional regulator</fullName>
    </submittedName>
</protein>
<dbReference type="CDD" id="cd00092">
    <property type="entry name" value="HTH_CRP"/>
    <property type="match status" value="1"/>
</dbReference>
<comment type="caution">
    <text evidence="5">The sequence shown here is derived from an EMBL/GenBank/DDBJ whole genome shotgun (WGS) entry which is preliminary data.</text>
</comment>
<keyword evidence="6" id="KW-1185">Reference proteome</keyword>
<dbReference type="InterPro" id="IPR012318">
    <property type="entry name" value="HTH_CRP"/>
</dbReference>
<name>A0A3S0SP83_9HYPH</name>
<dbReference type="Gene3D" id="1.10.10.10">
    <property type="entry name" value="Winged helix-like DNA-binding domain superfamily/Winged helix DNA-binding domain"/>
    <property type="match status" value="1"/>
</dbReference>